<dbReference type="EMBL" id="JAURTK010000017">
    <property type="protein sequence ID" value="MDP9651268.1"/>
    <property type="molecule type" value="Genomic_DNA"/>
</dbReference>
<proteinExistence type="predicted"/>
<evidence type="ECO:0000313" key="2">
    <source>
        <dbReference type="EMBL" id="MDP9651268.1"/>
    </source>
</evidence>
<feature type="signal peptide" evidence="1">
    <location>
        <begin position="1"/>
        <end position="26"/>
    </location>
</feature>
<protein>
    <submittedName>
        <fullName evidence="2">Porin</fullName>
    </submittedName>
</protein>
<dbReference type="SUPFAM" id="SSF56935">
    <property type="entry name" value="Porins"/>
    <property type="match status" value="1"/>
</dbReference>
<dbReference type="Gene3D" id="2.40.160.10">
    <property type="entry name" value="Porin"/>
    <property type="match status" value="1"/>
</dbReference>
<organism evidence="2 3">
    <name type="scientific">Paraburkholderia caledonica</name>
    <dbReference type="NCBI Taxonomy" id="134536"/>
    <lineage>
        <taxon>Bacteria</taxon>
        <taxon>Pseudomonadati</taxon>
        <taxon>Pseudomonadota</taxon>
        <taxon>Betaproteobacteria</taxon>
        <taxon>Burkholderiales</taxon>
        <taxon>Burkholderiaceae</taxon>
        <taxon>Paraburkholderia</taxon>
    </lineage>
</organism>
<evidence type="ECO:0000313" key="3">
    <source>
        <dbReference type="Proteomes" id="UP001229486"/>
    </source>
</evidence>
<dbReference type="Proteomes" id="UP001229486">
    <property type="component" value="Unassembled WGS sequence"/>
</dbReference>
<accession>A0AB73IMM3</accession>
<feature type="chain" id="PRO_5044506659" evidence="1">
    <location>
        <begin position="27"/>
        <end position="87"/>
    </location>
</feature>
<comment type="caution">
    <text evidence="2">The sequence shown here is derived from an EMBL/GenBank/DDBJ whole genome shotgun (WGS) entry which is preliminary data.</text>
</comment>
<sequence>MNKSIGNLTVFAAVALSAMGMNVANAQSSVTIYGIVDDGFNWTSNSGGHKLYGMSSGVIQASRWDCVAKRTWAEVWLHCLSSRTVSI</sequence>
<dbReference type="AlphaFoldDB" id="A0AB73IMM3"/>
<gene>
    <name evidence="2" type="ORF">J2793_006743</name>
</gene>
<evidence type="ECO:0000256" key="1">
    <source>
        <dbReference type="SAM" id="SignalP"/>
    </source>
</evidence>
<keyword evidence="1" id="KW-0732">Signal</keyword>
<reference evidence="2" key="1">
    <citation type="submission" date="2023-07" db="EMBL/GenBank/DDBJ databases">
        <title>Sorghum-associated microbial communities from plants grown in Nebraska, USA.</title>
        <authorList>
            <person name="Schachtman D."/>
        </authorList>
    </citation>
    <scope>NUCLEOTIDE SEQUENCE</scope>
    <source>
        <strain evidence="2">DS1061</strain>
    </source>
</reference>
<name>A0AB73IMM3_9BURK</name>
<dbReference type="InterPro" id="IPR023614">
    <property type="entry name" value="Porin_dom_sf"/>
</dbReference>